<organism evidence="3 4">
    <name type="scientific">Meiothermus hypogaeus NBRC 106114</name>
    <dbReference type="NCBI Taxonomy" id="1227553"/>
    <lineage>
        <taxon>Bacteria</taxon>
        <taxon>Thermotogati</taxon>
        <taxon>Deinococcota</taxon>
        <taxon>Deinococci</taxon>
        <taxon>Thermales</taxon>
        <taxon>Thermaceae</taxon>
        <taxon>Meiothermus</taxon>
    </lineage>
</organism>
<dbReference type="PANTHER" id="PTHR45947">
    <property type="entry name" value="SULFOQUINOVOSYL TRANSFERASE SQD2"/>
    <property type="match status" value="1"/>
</dbReference>
<dbReference type="Pfam" id="PF13439">
    <property type="entry name" value="Glyco_transf_4"/>
    <property type="match status" value="1"/>
</dbReference>
<dbReference type="AlphaFoldDB" id="A0A511R475"/>
<feature type="domain" description="Glycosyltransferase subfamily 4-like N-terminal" evidence="2">
    <location>
        <begin position="15"/>
        <end position="176"/>
    </location>
</feature>
<dbReference type="SUPFAM" id="SSF53756">
    <property type="entry name" value="UDP-Glycosyltransferase/glycogen phosphorylase"/>
    <property type="match status" value="1"/>
</dbReference>
<protein>
    <recommendedName>
        <fullName evidence="5">Glycosyl transferase</fullName>
    </recommendedName>
</protein>
<name>A0A511R475_9DEIN</name>
<dbReference type="Proteomes" id="UP000321197">
    <property type="component" value="Unassembled WGS sequence"/>
</dbReference>
<dbReference type="GO" id="GO:0016758">
    <property type="term" value="F:hexosyltransferase activity"/>
    <property type="evidence" value="ECO:0007669"/>
    <property type="project" value="TreeGrafter"/>
</dbReference>
<dbReference type="RefSeq" id="WP_119341746.1">
    <property type="nucleotide sequence ID" value="NZ_BJXL01000077.1"/>
</dbReference>
<sequence>MKIWHVCDTSGPDEVNGVSTTLWAIAPAQAALGHRVQIVSRDPLNAVGQAALEQAGLEHRFLPRKNLGWDTTTLAGLLDRFEPDVVHMHSIFIPQQYQLARMLRDRGIPFVTTPHGQLSAQSLRRGRFKKWPYTRFIEKPRFYMAAAITALTPGEAADIKAFVPGFKGTVQVIPNPAPPIKEVVWQGGESKTLVYLGRFDVMQKGIDYLIALANELPEYRVMLYGSEDPKTLRWLNRLKKTASTNVHFEAPVFGELKLEVLSQAQAYIQLSRWEGFGMSVLEAMSVGTPCLLNTGLQMTQTLQEAGLALPLSGNPAQMAQQVRNYLSDPAALARWSKRARDYCRTELSPVHIATQYIELYQRVVVR</sequence>
<reference evidence="3 4" key="1">
    <citation type="submission" date="2019-07" db="EMBL/GenBank/DDBJ databases">
        <title>Whole genome shotgun sequence of Meiothermus hypogaeus NBRC 106114.</title>
        <authorList>
            <person name="Hosoyama A."/>
            <person name="Uohara A."/>
            <person name="Ohji S."/>
            <person name="Ichikawa N."/>
        </authorList>
    </citation>
    <scope>NUCLEOTIDE SEQUENCE [LARGE SCALE GENOMIC DNA]</scope>
    <source>
        <strain evidence="3 4">NBRC 106114</strain>
    </source>
</reference>
<dbReference type="PANTHER" id="PTHR45947:SF3">
    <property type="entry name" value="SULFOQUINOVOSYL TRANSFERASE SQD2"/>
    <property type="match status" value="1"/>
</dbReference>
<dbReference type="InterPro" id="IPR001296">
    <property type="entry name" value="Glyco_trans_1"/>
</dbReference>
<evidence type="ECO:0008006" key="5">
    <source>
        <dbReference type="Google" id="ProtNLM"/>
    </source>
</evidence>
<comment type="caution">
    <text evidence="3">The sequence shown here is derived from an EMBL/GenBank/DDBJ whole genome shotgun (WGS) entry which is preliminary data.</text>
</comment>
<dbReference type="CDD" id="cd03801">
    <property type="entry name" value="GT4_PimA-like"/>
    <property type="match status" value="1"/>
</dbReference>
<proteinExistence type="predicted"/>
<evidence type="ECO:0000313" key="3">
    <source>
        <dbReference type="EMBL" id="GEM84097.1"/>
    </source>
</evidence>
<accession>A0A511R475</accession>
<dbReference type="Pfam" id="PF00534">
    <property type="entry name" value="Glycos_transf_1"/>
    <property type="match status" value="1"/>
</dbReference>
<evidence type="ECO:0000313" key="4">
    <source>
        <dbReference type="Proteomes" id="UP000321197"/>
    </source>
</evidence>
<dbReference type="OrthoDB" id="9814612at2"/>
<evidence type="ECO:0000259" key="1">
    <source>
        <dbReference type="Pfam" id="PF00534"/>
    </source>
</evidence>
<dbReference type="InterPro" id="IPR028098">
    <property type="entry name" value="Glyco_trans_4-like_N"/>
</dbReference>
<dbReference type="InterPro" id="IPR050194">
    <property type="entry name" value="Glycosyltransferase_grp1"/>
</dbReference>
<feature type="domain" description="Glycosyl transferase family 1" evidence="1">
    <location>
        <begin position="188"/>
        <end position="341"/>
    </location>
</feature>
<evidence type="ECO:0000259" key="2">
    <source>
        <dbReference type="Pfam" id="PF13439"/>
    </source>
</evidence>
<dbReference type="Gene3D" id="3.40.50.2000">
    <property type="entry name" value="Glycogen Phosphorylase B"/>
    <property type="match status" value="2"/>
</dbReference>
<gene>
    <name evidence="3" type="ORF">MHY01S_22630</name>
</gene>
<dbReference type="EMBL" id="BJXL01000077">
    <property type="protein sequence ID" value="GEM84097.1"/>
    <property type="molecule type" value="Genomic_DNA"/>
</dbReference>